<proteinExistence type="predicted"/>
<protein>
    <recommendedName>
        <fullName evidence="4">Histidine phosphatase family protein</fullName>
    </recommendedName>
</protein>
<dbReference type="AlphaFoldDB" id="A0A2W6AA01"/>
<sequence length="249" mass="27235">MAPSQCRRVVSLTPPSVAVLGRRSRSIGRVPQPTSTRVVLARHCDVHNPRGVLYGHLPNFPLSEKGIRQAHALGRRLAATSARQIYTSPLERAVQTAEIISSHIPGSTITLSDDLVEARFGRYLQGIRPPQVPWRRPLWLIHMIWPGLLPNDERVGEMAARVERAIRQLLATNPVDGGICVSHGDPIQAFWVRAQGRPAWALHRLQCAKGGMLELDYVQGTLTSTVYRPPSVGPSEPAESPQSGAGDVA</sequence>
<evidence type="ECO:0000313" key="3">
    <source>
        <dbReference type="Proteomes" id="UP000248724"/>
    </source>
</evidence>
<dbReference type="Proteomes" id="UP000248724">
    <property type="component" value="Unassembled WGS sequence"/>
</dbReference>
<dbReference type="GO" id="GO:0005737">
    <property type="term" value="C:cytoplasm"/>
    <property type="evidence" value="ECO:0007669"/>
    <property type="project" value="TreeGrafter"/>
</dbReference>
<evidence type="ECO:0008006" key="4">
    <source>
        <dbReference type="Google" id="ProtNLM"/>
    </source>
</evidence>
<dbReference type="Pfam" id="PF00300">
    <property type="entry name" value="His_Phos_1"/>
    <property type="match status" value="1"/>
</dbReference>
<organism evidence="2 3">
    <name type="scientific">Candidatus Aeolococcus gillhamiae</name>
    <dbReference type="NCBI Taxonomy" id="3127015"/>
    <lineage>
        <taxon>Bacteria</taxon>
        <taxon>Bacillati</taxon>
        <taxon>Candidatus Dormiibacterota</taxon>
        <taxon>Candidatus Dormibacteria</taxon>
        <taxon>Candidatus Aeolococcales</taxon>
        <taxon>Candidatus Aeolococcaceae</taxon>
        <taxon>Candidatus Aeolococcus</taxon>
    </lineage>
</organism>
<dbReference type="PANTHER" id="PTHR48100">
    <property type="entry name" value="BROAD-SPECIFICITY PHOSPHATASE YOR283W-RELATED"/>
    <property type="match status" value="1"/>
</dbReference>
<feature type="region of interest" description="Disordered" evidence="1">
    <location>
        <begin position="228"/>
        <end position="249"/>
    </location>
</feature>
<evidence type="ECO:0000313" key="2">
    <source>
        <dbReference type="EMBL" id="PZR80344.1"/>
    </source>
</evidence>
<name>A0A2W6AA01_9BACT</name>
<dbReference type="EMBL" id="QHBU01000156">
    <property type="protein sequence ID" value="PZR80344.1"/>
    <property type="molecule type" value="Genomic_DNA"/>
</dbReference>
<evidence type="ECO:0000256" key="1">
    <source>
        <dbReference type="SAM" id="MobiDB-lite"/>
    </source>
</evidence>
<dbReference type="SMART" id="SM00855">
    <property type="entry name" value="PGAM"/>
    <property type="match status" value="1"/>
</dbReference>
<dbReference type="GO" id="GO:0016791">
    <property type="term" value="F:phosphatase activity"/>
    <property type="evidence" value="ECO:0007669"/>
    <property type="project" value="TreeGrafter"/>
</dbReference>
<dbReference type="InterPro" id="IPR029033">
    <property type="entry name" value="His_PPase_superfam"/>
</dbReference>
<dbReference type="SUPFAM" id="SSF53254">
    <property type="entry name" value="Phosphoglycerate mutase-like"/>
    <property type="match status" value="1"/>
</dbReference>
<gene>
    <name evidence="2" type="ORF">DLM65_08420</name>
</gene>
<accession>A0A2W6AA01</accession>
<reference evidence="2 3" key="1">
    <citation type="journal article" date="2017" name="Nature">
        <title>Atmospheric trace gases support primary production in Antarctic desert surface soil.</title>
        <authorList>
            <person name="Ji M."/>
            <person name="Greening C."/>
            <person name="Vanwonterghem I."/>
            <person name="Carere C.R."/>
            <person name="Bay S.K."/>
            <person name="Steen J.A."/>
            <person name="Montgomery K."/>
            <person name="Lines T."/>
            <person name="Beardall J."/>
            <person name="van Dorst J."/>
            <person name="Snape I."/>
            <person name="Stott M.B."/>
            <person name="Hugenholtz P."/>
            <person name="Ferrari B.C."/>
        </authorList>
    </citation>
    <scope>NUCLEOTIDE SEQUENCE [LARGE SCALE GENOMIC DNA]</scope>
    <source>
        <strain evidence="2">RRmetagenome_bin12</strain>
    </source>
</reference>
<dbReference type="InterPro" id="IPR050275">
    <property type="entry name" value="PGM_Phosphatase"/>
</dbReference>
<dbReference type="PANTHER" id="PTHR48100:SF1">
    <property type="entry name" value="HISTIDINE PHOSPHATASE FAMILY PROTEIN-RELATED"/>
    <property type="match status" value="1"/>
</dbReference>
<dbReference type="InterPro" id="IPR013078">
    <property type="entry name" value="His_Pase_superF_clade-1"/>
</dbReference>
<dbReference type="Gene3D" id="3.40.50.1240">
    <property type="entry name" value="Phosphoglycerate mutase-like"/>
    <property type="match status" value="1"/>
</dbReference>
<dbReference type="CDD" id="cd07067">
    <property type="entry name" value="HP_PGM_like"/>
    <property type="match status" value="1"/>
</dbReference>
<comment type="caution">
    <text evidence="2">The sequence shown here is derived from an EMBL/GenBank/DDBJ whole genome shotgun (WGS) entry which is preliminary data.</text>
</comment>